<organism evidence="2 3">
    <name type="scientific">Lophiostoma macrostomum CBS 122681</name>
    <dbReference type="NCBI Taxonomy" id="1314788"/>
    <lineage>
        <taxon>Eukaryota</taxon>
        <taxon>Fungi</taxon>
        <taxon>Dikarya</taxon>
        <taxon>Ascomycota</taxon>
        <taxon>Pezizomycotina</taxon>
        <taxon>Dothideomycetes</taxon>
        <taxon>Pleosporomycetidae</taxon>
        <taxon>Pleosporales</taxon>
        <taxon>Lophiostomataceae</taxon>
        <taxon>Lophiostoma</taxon>
    </lineage>
</organism>
<proteinExistence type="predicted"/>
<accession>A0A6A6T1N2</accession>
<gene>
    <name evidence="2" type="ORF">K491DRAFT_524346</name>
</gene>
<dbReference type="Proteomes" id="UP000799324">
    <property type="component" value="Unassembled WGS sequence"/>
</dbReference>
<reference evidence="2" key="1">
    <citation type="journal article" date="2020" name="Stud. Mycol.">
        <title>101 Dothideomycetes genomes: a test case for predicting lifestyles and emergence of pathogens.</title>
        <authorList>
            <person name="Haridas S."/>
            <person name="Albert R."/>
            <person name="Binder M."/>
            <person name="Bloem J."/>
            <person name="Labutti K."/>
            <person name="Salamov A."/>
            <person name="Andreopoulos B."/>
            <person name="Baker S."/>
            <person name="Barry K."/>
            <person name="Bills G."/>
            <person name="Bluhm B."/>
            <person name="Cannon C."/>
            <person name="Castanera R."/>
            <person name="Culley D."/>
            <person name="Daum C."/>
            <person name="Ezra D."/>
            <person name="Gonzalez J."/>
            <person name="Henrissat B."/>
            <person name="Kuo A."/>
            <person name="Liang C."/>
            <person name="Lipzen A."/>
            <person name="Lutzoni F."/>
            <person name="Magnuson J."/>
            <person name="Mondo S."/>
            <person name="Nolan M."/>
            <person name="Ohm R."/>
            <person name="Pangilinan J."/>
            <person name="Park H.-J."/>
            <person name="Ramirez L."/>
            <person name="Alfaro M."/>
            <person name="Sun H."/>
            <person name="Tritt A."/>
            <person name="Yoshinaga Y."/>
            <person name="Zwiers L.-H."/>
            <person name="Turgeon B."/>
            <person name="Goodwin S."/>
            <person name="Spatafora J."/>
            <person name="Crous P."/>
            <person name="Grigoriev I."/>
        </authorList>
    </citation>
    <scope>NUCLEOTIDE SEQUENCE</scope>
    <source>
        <strain evidence="2">CBS 122681</strain>
    </source>
</reference>
<name>A0A6A6T1N2_9PLEO</name>
<evidence type="ECO:0000313" key="2">
    <source>
        <dbReference type="EMBL" id="KAF2653227.1"/>
    </source>
</evidence>
<evidence type="ECO:0000313" key="3">
    <source>
        <dbReference type="Proteomes" id="UP000799324"/>
    </source>
</evidence>
<dbReference type="AlphaFoldDB" id="A0A6A6T1N2"/>
<feature type="compositionally biased region" description="Low complexity" evidence="1">
    <location>
        <begin position="98"/>
        <end position="117"/>
    </location>
</feature>
<evidence type="ECO:0000256" key="1">
    <source>
        <dbReference type="SAM" id="MobiDB-lite"/>
    </source>
</evidence>
<keyword evidence="3" id="KW-1185">Reference proteome</keyword>
<sequence>MVVETLVYQNQGNGRNGGWYRPKECEAETIASKTGLRETLCLCASWAEMYRRHPLDPNRRTELRRGRRIGERSSLVALCTRDGGGWSSSRADRGRGQGRVSAQGVVAAAQARASAGGLRVDLGRSGPEQRVTGVGGGRETAAQRRTASSTWDGRAKVS</sequence>
<protein>
    <submittedName>
        <fullName evidence="2">Uncharacterized protein</fullName>
    </submittedName>
</protein>
<feature type="region of interest" description="Disordered" evidence="1">
    <location>
        <begin position="83"/>
        <end position="158"/>
    </location>
</feature>
<dbReference type="EMBL" id="MU004385">
    <property type="protein sequence ID" value="KAF2653227.1"/>
    <property type="molecule type" value="Genomic_DNA"/>
</dbReference>